<reference evidence="3" key="1">
    <citation type="submission" date="2023-04" db="EMBL/GenBank/DDBJ databases">
        <title>Black Yeasts Isolated from many extreme environments.</title>
        <authorList>
            <person name="Coleine C."/>
            <person name="Stajich J.E."/>
            <person name="Selbmann L."/>
        </authorList>
    </citation>
    <scope>NUCLEOTIDE SEQUENCE</scope>
    <source>
        <strain evidence="3">CCFEE 5312</strain>
    </source>
</reference>
<evidence type="ECO:0000259" key="2">
    <source>
        <dbReference type="Pfam" id="PF06985"/>
    </source>
</evidence>
<dbReference type="Pfam" id="PF06985">
    <property type="entry name" value="HET"/>
    <property type="match status" value="1"/>
</dbReference>
<gene>
    <name evidence="3" type="ORF">LTR09_007032</name>
</gene>
<proteinExistence type="predicted"/>
<protein>
    <recommendedName>
        <fullName evidence="2">Heterokaryon incompatibility domain-containing protein</fullName>
    </recommendedName>
</protein>
<evidence type="ECO:0000256" key="1">
    <source>
        <dbReference type="SAM" id="MobiDB-lite"/>
    </source>
</evidence>
<evidence type="ECO:0000313" key="3">
    <source>
        <dbReference type="EMBL" id="KAK3051732.1"/>
    </source>
</evidence>
<accession>A0AAJ0DD22</accession>
<dbReference type="AlphaFoldDB" id="A0AAJ0DD22"/>
<evidence type="ECO:0000313" key="4">
    <source>
        <dbReference type="Proteomes" id="UP001271007"/>
    </source>
</evidence>
<feature type="domain" description="Heterokaryon incompatibility" evidence="2">
    <location>
        <begin position="111"/>
        <end position="252"/>
    </location>
</feature>
<dbReference type="Proteomes" id="UP001271007">
    <property type="component" value="Unassembled WGS sequence"/>
</dbReference>
<dbReference type="PANTHER" id="PTHR24148:SF73">
    <property type="entry name" value="HET DOMAIN PROTEIN (AFU_ORTHOLOGUE AFUA_8G01020)"/>
    <property type="match status" value="1"/>
</dbReference>
<dbReference type="InterPro" id="IPR052895">
    <property type="entry name" value="HetReg/Transcr_Mod"/>
</dbReference>
<sequence>MTSGYSAAEDSSKDDLTTRLVTRHGLKDEVRTPPADSEADEKKMPFSKPDSIGPYRPVDYTSRSIYAPLNPEEKEIRLLYLDPGIDFDDLEWPIRCTISHVSLQSAGFPSYHAISFYHASVTLADPSTYISGKRTIVLDGTEFVVPASAEAALRGTHRADSHLPVWIDAICINQNDVLEKNHQVAMMGEVYSGAAEVLVWLGEDDKQTMPEAIMSVQNLIEWAHGQASQSNPAEPHSERVAALRRLLQPPFFSWPAVVSISDAPWL</sequence>
<dbReference type="EMBL" id="JAWDJX010000024">
    <property type="protein sequence ID" value="KAK3051732.1"/>
    <property type="molecule type" value="Genomic_DNA"/>
</dbReference>
<organism evidence="3 4">
    <name type="scientific">Extremus antarcticus</name>
    <dbReference type="NCBI Taxonomy" id="702011"/>
    <lineage>
        <taxon>Eukaryota</taxon>
        <taxon>Fungi</taxon>
        <taxon>Dikarya</taxon>
        <taxon>Ascomycota</taxon>
        <taxon>Pezizomycotina</taxon>
        <taxon>Dothideomycetes</taxon>
        <taxon>Dothideomycetidae</taxon>
        <taxon>Mycosphaerellales</taxon>
        <taxon>Extremaceae</taxon>
        <taxon>Extremus</taxon>
    </lineage>
</organism>
<feature type="region of interest" description="Disordered" evidence="1">
    <location>
        <begin position="1"/>
        <end position="50"/>
    </location>
</feature>
<keyword evidence="4" id="KW-1185">Reference proteome</keyword>
<name>A0AAJ0DD22_9PEZI</name>
<dbReference type="PANTHER" id="PTHR24148">
    <property type="entry name" value="ANKYRIN REPEAT DOMAIN-CONTAINING PROTEIN 39 HOMOLOG-RELATED"/>
    <property type="match status" value="1"/>
</dbReference>
<dbReference type="InterPro" id="IPR010730">
    <property type="entry name" value="HET"/>
</dbReference>
<comment type="caution">
    <text evidence="3">The sequence shown here is derived from an EMBL/GenBank/DDBJ whole genome shotgun (WGS) entry which is preliminary data.</text>
</comment>